<evidence type="ECO:0000313" key="2">
    <source>
        <dbReference type="Proteomes" id="UP000054538"/>
    </source>
</evidence>
<feature type="non-terminal residue" evidence="1">
    <location>
        <position position="1"/>
    </location>
</feature>
<reference evidence="2" key="2">
    <citation type="submission" date="2015-01" db="EMBL/GenBank/DDBJ databases">
        <title>Evolutionary Origins and Diversification of the Mycorrhizal Mutualists.</title>
        <authorList>
            <consortium name="DOE Joint Genome Institute"/>
            <consortium name="Mycorrhizal Genomics Consortium"/>
            <person name="Kohler A."/>
            <person name="Kuo A."/>
            <person name="Nagy L.G."/>
            <person name="Floudas D."/>
            <person name="Copeland A."/>
            <person name="Barry K.W."/>
            <person name="Cichocki N."/>
            <person name="Veneault-Fourrey C."/>
            <person name="LaButti K."/>
            <person name="Lindquist E.A."/>
            <person name="Lipzen A."/>
            <person name="Lundell T."/>
            <person name="Morin E."/>
            <person name="Murat C."/>
            <person name="Riley R."/>
            <person name="Ohm R."/>
            <person name="Sun H."/>
            <person name="Tunlid A."/>
            <person name="Henrissat B."/>
            <person name="Grigoriev I.V."/>
            <person name="Hibbett D.S."/>
            <person name="Martin F."/>
        </authorList>
    </citation>
    <scope>NUCLEOTIDE SEQUENCE [LARGE SCALE GENOMIC DNA]</scope>
    <source>
        <strain evidence="2">Ve08.2h10</strain>
    </source>
</reference>
<keyword evidence="2" id="KW-1185">Reference proteome</keyword>
<accession>A0A0D0BUE5</accession>
<dbReference type="InParanoid" id="A0A0D0BUE5"/>
<protein>
    <submittedName>
        <fullName evidence="1">Uncharacterized protein</fullName>
    </submittedName>
</protein>
<dbReference type="EMBL" id="KN828389">
    <property type="protein sequence ID" value="KIK75037.1"/>
    <property type="molecule type" value="Genomic_DNA"/>
</dbReference>
<sequence>IQHILGTQYKDTDWRRDSITVKAAVEKLAQVAITRTGLKICIPARQPAPQLVTIEDEVLKLISELKADPSVNFNVEVGRTDDVEMTYITVQQTLAKFM</sequence>
<reference evidence="1 2" key="1">
    <citation type="submission" date="2014-04" db="EMBL/GenBank/DDBJ databases">
        <authorList>
            <consortium name="DOE Joint Genome Institute"/>
            <person name="Kuo A."/>
            <person name="Kohler A."/>
            <person name="Jargeat P."/>
            <person name="Nagy L.G."/>
            <person name="Floudas D."/>
            <person name="Copeland A."/>
            <person name="Barry K.W."/>
            <person name="Cichocki N."/>
            <person name="Veneault-Fourrey C."/>
            <person name="LaButti K."/>
            <person name="Lindquist E.A."/>
            <person name="Lipzen A."/>
            <person name="Lundell T."/>
            <person name="Morin E."/>
            <person name="Murat C."/>
            <person name="Sun H."/>
            <person name="Tunlid A."/>
            <person name="Henrissat B."/>
            <person name="Grigoriev I.V."/>
            <person name="Hibbett D.S."/>
            <person name="Martin F."/>
            <person name="Nordberg H.P."/>
            <person name="Cantor M.N."/>
            <person name="Hua S.X."/>
        </authorList>
    </citation>
    <scope>NUCLEOTIDE SEQUENCE [LARGE SCALE GENOMIC DNA]</scope>
    <source>
        <strain evidence="1 2">Ve08.2h10</strain>
    </source>
</reference>
<dbReference type="AlphaFoldDB" id="A0A0D0BUE5"/>
<gene>
    <name evidence="1" type="ORF">PAXRUDRAFT_173999</name>
</gene>
<organism evidence="1 2">
    <name type="scientific">Paxillus rubicundulus Ve08.2h10</name>
    <dbReference type="NCBI Taxonomy" id="930991"/>
    <lineage>
        <taxon>Eukaryota</taxon>
        <taxon>Fungi</taxon>
        <taxon>Dikarya</taxon>
        <taxon>Basidiomycota</taxon>
        <taxon>Agaricomycotina</taxon>
        <taxon>Agaricomycetes</taxon>
        <taxon>Agaricomycetidae</taxon>
        <taxon>Boletales</taxon>
        <taxon>Paxilineae</taxon>
        <taxon>Paxillaceae</taxon>
        <taxon>Paxillus</taxon>
    </lineage>
</organism>
<dbReference type="HOGENOM" id="CLU_2339227_0_0_1"/>
<dbReference type="Proteomes" id="UP000054538">
    <property type="component" value="Unassembled WGS sequence"/>
</dbReference>
<evidence type="ECO:0000313" key="1">
    <source>
        <dbReference type="EMBL" id="KIK75037.1"/>
    </source>
</evidence>
<proteinExistence type="predicted"/>
<name>A0A0D0BUE5_9AGAM</name>